<comment type="caution">
    <text evidence="1">The sequence shown here is derived from an EMBL/GenBank/DDBJ whole genome shotgun (WGS) entry which is preliminary data.</text>
</comment>
<organism evidence="1 2">
    <name type="scientific">Goodea atripinnis</name>
    <dbReference type="NCBI Taxonomy" id="208336"/>
    <lineage>
        <taxon>Eukaryota</taxon>
        <taxon>Metazoa</taxon>
        <taxon>Chordata</taxon>
        <taxon>Craniata</taxon>
        <taxon>Vertebrata</taxon>
        <taxon>Euteleostomi</taxon>
        <taxon>Actinopterygii</taxon>
        <taxon>Neopterygii</taxon>
        <taxon>Teleostei</taxon>
        <taxon>Neoteleostei</taxon>
        <taxon>Acanthomorphata</taxon>
        <taxon>Ovalentaria</taxon>
        <taxon>Atherinomorphae</taxon>
        <taxon>Cyprinodontiformes</taxon>
        <taxon>Goodeidae</taxon>
        <taxon>Goodea</taxon>
    </lineage>
</organism>
<dbReference type="Proteomes" id="UP001476798">
    <property type="component" value="Unassembled WGS sequence"/>
</dbReference>
<sequence length="99" mass="10718">MDYFPEENVITGTPSTNLLVMFSTLKHLVSSSRLLEGMDMGHAVSMDTLPKSPKAALLCFLVRLSSCVATICGGLKPFITKKNQIISSMYMSVSVGLCL</sequence>
<accession>A0ABV0PDX1</accession>
<evidence type="ECO:0000313" key="1">
    <source>
        <dbReference type="EMBL" id="MEQ2181633.1"/>
    </source>
</evidence>
<reference evidence="1 2" key="1">
    <citation type="submission" date="2021-06" db="EMBL/GenBank/DDBJ databases">
        <authorList>
            <person name="Palmer J.M."/>
        </authorList>
    </citation>
    <scope>NUCLEOTIDE SEQUENCE [LARGE SCALE GENOMIC DNA]</scope>
    <source>
        <strain evidence="1 2">GA_2019</strain>
        <tissue evidence="1">Muscle</tissue>
    </source>
</reference>
<proteinExistence type="predicted"/>
<evidence type="ECO:0000313" key="2">
    <source>
        <dbReference type="Proteomes" id="UP001476798"/>
    </source>
</evidence>
<dbReference type="EMBL" id="JAHRIO010070891">
    <property type="protein sequence ID" value="MEQ2181633.1"/>
    <property type="molecule type" value="Genomic_DNA"/>
</dbReference>
<gene>
    <name evidence="1" type="ORF">GOODEAATRI_013626</name>
</gene>
<keyword evidence="2" id="KW-1185">Reference proteome</keyword>
<name>A0ABV0PDX1_9TELE</name>
<protein>
    <submittedName>
        <fullName evidence="1">Uncharacterized protein</fullName>
    </submittedName>
</protein>